<dbReference type="Pfam" id="PF21645">
    <property type="entry name" value="FakA-like_M"/>
    <property type="match status" value="1"/>
</dbReference>
<evidence type="ECO:0000313" key="2">
    <source>
        <dbReference type="EMBL" id="BDR56094.1"/>
    </source>
</evidence>
<dbReference type="InterPro" id="IPR048394">
    <property type="entry name" value="FakA-like_M"/>
</dbReference>
<dbReference type="InterPro" id="IPR019986">
    <property type="entry name" value="YloV-like"/>
</dbReference>
<dbReference type="InterPro" id="IPR050270">
    <property type="entry name" value="DegV_domain_contain"/>
</dbReference>
<dbReference type="AlphaFoldDB" id="A0AAU9CXJ7"/>
<protein>
    <submittedName>
        <fullName evidence="2">Dihydroxyacetone kinase</fullName>
    </submittedName>
</protein>
<dbReference type="PROSITE" id="PS51480">
    <property type="entry name" value="DHAL"/>
    <property type="match status" value="1"/>
</dbReference>
<gene>
    <name evidence="2" type="ORF">KIMC2_06560</name>
</gene>
<evidence type="ECO:0000259" key="1">
    <source>
        <dbReference type="PROSITE" id="PS51480"/>
    </source>
</evidence>
<dbReference type="NCBIfam" id="TIGR03599">
    <property type="entry name" value="YloV"/>
    <property type="match status" value="1"/>
</dbReference>
<keyword evidence="2" id="KW-0808">Transferase</keyword>
<dbReference type="SUPFAM" id="SSF101473">
    <property type="entry name" value="DhaL-like"/>
    <property type="match status" value="1"/>
</dbReference>
<dbReference type="PANTHER" id="PTHR33434:SF4">
    <property type="entry name" value="PHOSPHATASE PROTEIN"/>
    <property type="match status" value="1"/>
</dbReference>
<proteinExistence type="predicted"/>
<feature type="domain" description="DhaL" evidence="1">
    <location>
        <begin position="9"/>
        <end position="201"/>
    </location>
</feature>
<dbReference type="SMART" id="SM01121">
    <property type="entry name" value="Dak1_2"/>
    <property type="match status" value="1"/>
</dbReference>
<evidence type="ECO:0000313" key="3">
    <source>
        <dbReference type="Proteomes" id="UP001321804"/>
    </source>
</evidence>
<dbReference type="InterPro" id="IPR033470">
    <property type="entry name" value="FakA-like_C"/>
</dbReference>
<dbReference type="EMBL" id="AP026801">
    <property type="protein sequence ID" value="BDR56094.1"/>
    <property type="molecule type" value="Genomic_DNA"/>
</dbReference>
<dbReference type="Pfam" id="PF13684">
    <property type="entry name" value="FakA-like_C"/>
    <property type="match status" value="1"/>
</dbReference>
<name>A0AAU9CXJ7_9LACO</name>
<dbReference type="KEGG" id="xak:KIMC2_06560"/>
<organism evidence="2 3">
    <name type="scientific">Xylocopilactobacillus apis</name>
    <dbReference type="NCBI Taxonomy" id="2932183"/>
    <lineage>
        <taxon>Bacteria</taxon>
        <taxon>Bacillati</taxon>
        <taxon>Bacillota</taxon>
        <taxon>Bacilli</taxon>
        <taxon>Lactobacillales</taxon>
        <taxon>Lactobacillaceae</taxon>
        <taxon>Xylocopilactobacillus</taxon>
    </lineage>
</organism>
<dbReference type="Pfam" id="PF02734">
    <property type="entry name" value="Dak2"/>
    <property type="match status" value="1"/>
</dbReference>
<dbReference type="PANTHER" id="PTHR33434">
    <property type="entry name" value="DEGV DOMAIN-CONTAINING PROTEIN DR_1986-RELATED"/>
    <property type="match status" value="1"/>
</dbReference>
<dbReference type="Gene3D" id="1.25.40.340">
    <property type="match status" value="1"/>
</dbReference>
<keyword evidence="2" id="KW-0418">Kinase</keyword>
<reference evidence="2 3" key="1">
    <citation type="journal article" date="2023" name="Microbiol. Spectr.">
        <title>Symbiosis of Carpenter Bees with Uncharacterized Lactic Acid Bacteria Showing NAD Auxotrophy.</title>
        <authorList>
            <person name="Kawasaki S."/>
            <person name="Ozawa K."/>
            <person name="Mori T."/>
            <person name="Yamamoto A."/>
            <person name="Ito M."/>
            <person name="Ohkuma M."/>
            <person name="Sakamoto M."/>
            <person name="Matsutani M."/>
        </authorList>
    </citation>
    <scope>NUCLEOTIDE SEQUENCE [LARGE SCALE GENOMIC DNA]</scope>
    <source>
        <strain evidence="2 3">KimC2</strain>
    </source>
</reference>
<dbReference type="SMART" id="SM01120">
    <property type="entry name" value="Dak2"/>
    <property type="match status" value="1"/>
</dbReference>
<dbReference type="Proteomes" id="UP001321804">
    <property type="component" value="Chromosome"/>
</dbReference>
<sequence>MSKQIIDSDIFRDMIKMGAHRLNKNVDFINSLNVFPVPDGDTGTNMNLTFQSGAKFVNESESKSVGELAVSFSKGLLMGARGNSGVISSQIFRGFQKSVSEKETLDAKSFAAALQQGVDSAYKAVMKPVEGTILTVAKYAAHSGLEAANQSDDLAEVMEAVVKGAKEGLKKTPDLLPVLKEVGVVDSGGQGLVFLYEGFLNGIKGEVNDDVYTPSDEQMNEMVNAAHHQSVQSQLATNDIEFGYCTEMMITLDPEVHFDLSEFRTYLDQLGNSLLAVSDDEVAKVHVHTESPEKVFSYGAQFGQLGKIKIDNMRLQHETIIENDSNSDKGDDITTEIIVVAQGKGLIELMKSLGATHVITGGQTMNPSTEDFLKILNRTHAKNAIILPNNGNVLMTAQAAASSVDLPVEVIATKSIQQGISALFSFVKENSLSENAEMMKEDIMMVKSGEVTNAVRDTKINGIEIHSGDFMGIADGEIVTTAERRPDALIQLIEHMIDDDSEIVSIFYGIDASKREAAKLESEIQKKYPDLELEIHAGDQAVYPYLVSVE</sequence>
<dbReference type="GO" id="GO:0006071">
    <property type="term" value="P:glycerol metabolic process"/>
    <property type="evidence" value="ECO:0007669"/>
    <property type="project" value="InterPro"/>
</dbReference>
<dbReference type="InterPro" id="IPR036117">
    <property type="entry name" value="DhaL_dom_sf"/>
</dbReference>
<keyword evidence="3" id="KW-1185">Reference proteome</keyword>
<dbReference type="GO" id="GO:0004371">
    <property type="term" value="F:glycerone kinase activity"/>
    <property type="evidence" value="ECO:0007669"/>
    <property type="project" value="InterPro"/>
</dbReference>
<dbReference type="InterPro" id="IPR004007">
    <property type="entry name" value="DhaL_dom"/>
</dbReference>
<accession>A0AAU9CXJ7</accession>